<dbReference type="Pfam" id="PF02704">
    <property type="entry name" value="GASA"/>
    <property type="match status" value="1"/>
</dbReference>
<dbReference type="AlphaFoldDB" id="A0A7J6UT22"/>
<evidence type="ECO:0000313" key="4">
    <source>
        <dbReference type="Proteomes" id="UP000554482"/>
    </source>
</evidence>
<comment type="similarity">
    <text evidence="1">Belongs to the GASA family.</text>
</comment>
<feature type="chain" id="PRO_5029784906" evidence="2">
    <location>
        <begin position="28"/>
        <end position="101"/>
    </location>
</feature>
<dbReference type="InterPro" id="IPR003854">
    <property type="entry name" value="GASA"/>
</dbReference>
<dbReference type="PANTHER" id="PTHR23201:SF108">
    <property type="entry name" value="GIBBERELLIN-REGULATED PROTEIN 6"/>
    <property type="match status" value="1"/>
</dbReference>
<dbReference type="PANTHER" id="PTHR23201">
    <property type="entry name" value="EXTENSIN, PROLINE-RICH PROTEIN"/>
    <property type="match status" value="1"/>
</dbReference>
<comment type="caution">
    <text evidence="3">The sequence shown here is derived from an EMBL/GenBank/DDBJ whole genome shotgun (WGS) entry which is preliminary data.</text>
</comment>
<dbReference type="Proteomes" id="UP000554482">
    <property type="component" value="Unassembled WGS sequence"/>
</dbReference>
<evidence type="ECO:0000256" key="2">
    <source>
        <dbReference type="SAM" id="SignalP"/>
    </source>
</evidence>
<feature type="signal peptide" evidence="2">
    <location>
        <begin position="1"/>
        <end position="27"/>
    </location>
</feature>
<gene>
    <name evidence="3" type="ORF">FRX31_034709</name>
</gene>
<organism evidence="3 4">
    <name type="scientific">Thalictrum thalictroides</name>
    <name type="common">Rue-anemone</name>
    <name type="synonym">Anemone thalictroides</name>
    <dbReference type="NCBI Taxonomy" id="46969"/>
    <lineage>
        <taxon>Eukaryota</taxon>
        <taxon>Viridiplantae</taxon>
        <taxon>Streptophyta</taxon>
        <taxon>Embryophyta</taxon>
        <taxon>Tracheophyta</taxon>
        <taxon>Spermatophyta</taxon>
        <taxon>Magnoliopsida</taxon>
        <taxon>Ranunculales</taxon>
        <taxon>Ranunculaceae</taxon>
        <taxon>Thalictroideae</taxon>
        <taxon>Thalictrum</taxon>
    </lineage>
</organism>
<keyword evidence="2" id="KW-0732">Signal</keyword>
<sequence length="101" mass="11140">MAMTKYLALMVVAMFALSMLQSTLVLASQNSSGKGNLRTFQCPGRCDKRCSKVGHHHQTCMELCQKCCKTCLCVPPGTYGNKASCPCYNNWKTKRNGPKCP</sequence>
<protein>
    <submittedName>
        <fullName evidence="3">Gibberellin-regulated protein</fullName>
    </submittedName>
</protein>
<evidence type="ECO:0000313" key="3">
    <source>
        <dbReference type="EMBL" id="KAF5175706.1"/>
    </source>
</evidence>
<dbReference type="OrthoDB" id="1886938at2759"/>
<name>A0A7J6UT22_THATH</name>
<keyword evidence="4" id="KW-1185">Reference proteome</keyword>
<dbReference type="EMBL" id="JABWDY010043693">
    <property type="protein sequence ID" value="KAF5175706.1"/>
    <property type="molecule type" value="Genomic_DNA"/>
</dbReference>
<accession>A0A7J6UT22</accession>
<proteinExistence type="inferred from homology"/>
<evidence type="ECO:0000256" key="1">
    <source>
        <dbReference type="ARBA" id="ARBA00010582"/>
    </source>
</evidence>
<reference evidence="3 4" key="1">
    <citation type="submission" date="2020-06" db="EMBL/GenBank/DDBJ databases">
        <title>Transcriptomic and genomic resources for Thalictrum thalictroides and T. hernandezii: Facilitating candidate gene discovery in an emerging model plant lineage.</title>
        <authorList>
            <person name="Arias T."/>
            <person name="Riano-Pachon D.M."/>
            <person name="Di Stilio V.S."/>
        </authorList>
    </citation>
    <scope>NUCLEOTIDE SEQUENCE [LARGE SCALE GENOMIC DNA]</scope>
    <source>
        <strain evidence="4">cv. WT478/WT964</strain>
        <tissue evidence="3">Leaves</tissue>
    </source>
</reference>